<evidence type="ECO:0000313" key="3">
    <source>
        <dbReference type="Proteomes" id="UP000030759"/>
    </source>
</evidence>
<feature type="region of interest" description="Disordered" evidence="1">
    <location>
        <begin position="1"/>
        <end position="43"/>
    </location>
</feature>
<proteinExistence type="predicted"/>
<reference evidence="3" key="1">
    <citation type="journal article" date="2013" name="Nat. Biotechnol.">
        <title>Chinese hamster genome sequenced from sorted chromosomes.</title>
        <authorList>
            <person name="Brinkrolf K."/>
            <person name="Rupp O."/>
            <person name="Laux H."/>
            <person name="Kollin F."/>
            <person name="Ernst W."/>
            <person name="Linke B."/>
            <person name="Kofler R."/>
            <person name="Romand S."/>
            <person name="Hesse F."/>
            <person name="Budach W.E."/>
            <person name="Galosy S."/>
            <person name="Muller D."/>
            <person name="Noll T."/>
            <person name="Wienberg J."/>
            <person name="Jostock T."/>
            <person name="Leonard M."/>
            <person name="Grillari J."/>
            <person name="Tauch A."/>
            <person name="Goesmann A."/>
            <person name="Helk B."/>
            <person name="Mott J.E."/>
            <person name="Puhler A."/>
            <person name="Borth N."/>
        </authorList>
    </citation>
    <scope>NUCLEOTIDE SEQUENCE [LARGE SCALE GENOMIC DNA]</scope>
    <source>
        <strain evidence="3">17A/GY</strain>
    </source>
</reference>
<evidence type="ECO:0000313" key="2">
    <source>
        <dbReference type="EMBL" id="ERE91255.1"/>
    </source>
</evidence>
<dbReference type="Proteomes" id="UP000030759">
    <property type="component" value="Unassembled WGS sequence"/>
</dbReference>
<name>A0A061IRG0_CRIGR</name>
<sequence length="66" mass="7095">MPGERSEQVSPNPSPTVECGVSSQDKPFPGRKPGCNPEVTAGGGDYSYFLLFGLKKKRRGTIRQGP</sequence>
<evidence type="ECO:0000256" key="1">
    <source>
        <dbReference type="SAM" id="MobiDB-lite"/>
    </source>
</evidence>
<dbReference type="EMBL" id="KE663593">
    <property type="protein sequence ID" value="ERE91255.1"/>
    <property type="molecule type" value="Genomic_DNA"/>
</dbReference>
<protein>
    <submittedName>
        <fullName evidence="2">Uncharacterized protein</fullName>
    </submittedName>
</protein>
<organism evidence="2 3">
    <name type="scientific">Cricetulus griseus</name>
    <name type="common">Chinese hamster</name>
    <name type="synonym">Cricetulus barabensis griseus</name>
    <dbReference type="NCBI Taxonomy" id="10029"/>
    <lineage>
        <taxon>Eukaryota</taxon>
        <taxon>Metazoa</taxon>
        <taxon>Chordata</taxon>
        <taxon>Craniata</taxon>
        <taxon>Vertebrata</taxon>
        <taxon>Euteleostomi</taxon>
        <taxon>Mammalia</taxon>
        <taxon>Eutheria</taxon>
        <taxon>Euarchontoglires</taxon>
        <taxon>Glires</taxon>
        <taxon>Rodentia</taxon>
        <taxon>Myomorpha</taxon>
        <taxon>Muroidea</taxon>
        <taxon>Cricetidae</taxon>
        <taxon>Cricetinae</taxon>
        <taxon>Cricetulus</taxon>
    </lineage>
</organism>
<accession>A0A061IRG0</accession>
<dbReference type="AlphaFoldDB" id="A0A061IRG0"/>
<gene>
    <name evidence="2" type="ORF">H671_1g1076</name>
</gene>